<sequence length="160" mass="17537">MWLINYHYQVFEQCSLICCCVSKSSDQIHSNSSRSGGYSLDIGYRDCLTKFTQIPHIWGDIVWLSGIGITAITQVIMARSVPAGSSHFPAVFCKLRAGNGQELIGYFLCNSGRNPAARNLPELAGIGENCAGIEKSCTETDSDFNGSSRRNDRPEHVLVS</sequence>
<comment type="caution">
    <text evidence="2">The sequence shown here is derived from an EMBL/GenBank/DDBJ whole genome shotgun (WGS) entry which is preliminary data.</text>
</comment>
<dbReference type="Proteomes" id="UP000663828">
    <property type="component" value="Unassembled WGS sequence"/>
</dbReference>
<evidence type="ECO:0000256" key="1">
    <source>
        <dbReference type="SAM" id="MobiDB-lite"/>
    </source>
</evidence>
<feature type="compositionally biased region" description="Basic and acidic residues" evidence="1">
    <location>
        <begin position="149"/>
        <end position="160"/>
    </location>
</feature>
<dbReference type="AlphaFoldDB" id="A0A815M4R6"/>
<name>A0A815M4R6_ADIRI</name>
<gene>
    <name evidence="2" type="ORF">XAT740_LOCUS35019</name>
</gene>
<dbReference type="EMBL" id="CAJNOR010003473">
    <property type="protein sequence ID" value="CAF1417497.1"/>
    <property type="molecule type" value="Genomic_DNA"/>
</dbReference>
<feature type="region of interest" description="Disordered" evidence="1">
    <location>
        <begin position="139"/>
        <end position="160"/>
    </location>
</feature>
<evidence type="ECO:0000313" key="2">
    <source>
        <dbReference type="EMBL" id="CAF1417497.1"/>
    </source>
</evidence>
<evidence type="ECO:0000313" key="3">
    <source>
        <dbReference type="Proteomes" id="UP000663828"/>
    </source>
</evidence>
<proteinExistence type="predicted"/>
<accession>A0A815M4R6</accession>
<keyword evidence="3" id="KW-1185">Reference proteome</keyword>
<organism evidence="2 3">
    <name type="scientific">Adineta ricciae</name>
    <name type="common">Rotifer</name>
    <dbReference type="NCBI Taxonomy" id="249248"/>
    <lineage>
        <taxon>Eukaryota</taxon>
        <taxon>Metazoa</taxon>
        <taxon>Spiralia</taxon>
        <taxon>Gnathifera</taxon>
        <taxon>Rotifera</taxon>
        <taxon>Eurotatoria</taxon>
        <taxon>Bdelloidea</taxon>
        <taxon>Adinetida</taxon>
        <taxon>Adinetidae</taxon>
        <taxon>Adineta</taxon>
    </lineage>
</organism>
<protein>
    <submittedName>
        <fullName evidence="2">Uncharacterized protein</fullName>
    </submittedName>
</protein>
<reference evidence="2" key="1">
    <citation type="submission" date="2021-02" db="EMBL/GenBank/DDBJ databases">
        <authorList>
            <person name="Nowell W R."/>
        </authorList>
    </citation>
    <scope>NUCLEOTIDE SEQUENCE</scope>
</reference>